<keyword evidence="3 8" id="KW-0812">Transmembrane</keyword>
<feature type="transmembrane region" description="Helical" evidence="8">
    <location>
        <begin position="185"/>
        <end position="209"/>
    </location>
</feature>
<name>A0A2S8F829_9BACT</name>
<accession>A0A2S8F829</accession>
<dbReference type="GO" id="GO:0005886">
    <property type="term" value="C:plasma membrane"/>
    <property type="evidence" value="ECO:0007669"/>
    <property type="project" value="UniProtKB-SubCell"/>
</dbReference>
<keyword evidence="6" id="KW-0813">Transport</keyword>
<evidence type="ECO:0000256" key="5">
    <source>
        <dbReference type="ARBA" id="ARBA00023136"/>
    </source>
</evidence>
<organism evidence="10 11">
    <name type="scientific">Blastopirellula marina</name>
    <dbReference type="NCBI Taxonomy" id="124"/>
    <lineage>
        <taxon>Bacteria</taxon>
        <taxon>Pseudomonadati</taxon>
        <taxon>Planctomycetota</taxon>
        <taxon>Planctomycetia</taxon>
        <taxon>Pirellulales</taxon>
        <taxon>Pirellulaceae</taxon>
        <taxon>Blastopirellula</taxon>
    </lineage>
</organism>
<keyword evidence="2" id="KW-1003">Cell membrane</keyword>
<feature type="transmembrane region" description="Helical" evidence="8">
    <location>
        <begin position="84"/>
        <end position="105"/>
    </location>
</feature>
<evidence type="ECO:0000259" key="9">
    <source>
        <dbReference type="Pfam" id="PF01618"/>
    </source>
</evidence>
<dbReference type="InterPro" id="IPR050790">
    <property type="entry name" value="ExbB/TolQ_transport"/>
</dbReference>
<gene>
    <name evidence="10" type="ORF">C5Y98_25770</name>
</gene>
<dbReference type="Pfam" id="PF01618">
    <property type="entry name" value="MotA_ExbB"/>
    <property type="match status" value="1"/>
</dbReference>
<protein>
    <submittedName>
        <fullName evidence="10">MotA/TolQ/ExbB proton channel family protein</fullName>
    </submittedName>
</protein>
<dbReference type="PANTHER" id="PTHR30625">
    <property type="entry name" value="PROTEIN TOLQ"/>
    <property type="match status" value="1"/>
</dbReference>
<evidence type="ECO:0000256" key="7">
    <source>
        <dbReference type="SAM" id="MobiDB-lite"/>
    </source>
</evidence>
<dbReference type="PANTHER" id="PTHR30625:SF11">
    <property type="entry name" value="MOTA_TOLQ_EXBB PROTON CHANNEL DOMAIN-CONTAINING PROTEIN"/>
    <property type="match status" value="1"/>
</dbReference>
<evidence type="ECO:0000256" key="3">
    <source>
        <dbReference type="ARBA" id="ARBA00022692"/>
    </source>
</evidence>
<dbReference type="AlphaFoldDB" id="A0A2S8F829"/>
<evidence type="ECO:0000256" key="2">
    <source>
        <dbReference type="ARBA" id="ARBA00022475"/>
    </source>
</evidence>
<evidence type="ECO:0000256" key="6">
    <source>
        <dbReference type="RuleBase" id="RU004057"/>
    </source>
</evidence>
<proteinExistence type="inferred from homology"/>
<sequence>MLTKRSSVMNDFDHFDFSRHRRSLACGLVAWLLLLTTGGLLWAQTEEAAPGQPVEEPEPALIEQRLNDTESLTLVSLVLRGGRMMIPLGVISVVVVALTFERWFALRKSRIIPYRLQRELSQLRLSEKGLDPREAYKLCKQYPSALGNVVKAMLLRIGRPQSEVEHAVSEATEREADRLYGNVRWISLMGSVAPLLGLMGTVWGIIWTFYKTTQLEIGADRADQLAGGIFVALVTTLGGLVIAIPAMIVAQYFESRIISLFHEMDEILFDLIPGFEHYEGKLRAKHRTYESTSTTLFTTMTPPAKPAGGETLDGSQTQPLPRAPYQ</sequence>
<comment type="similarity">
    <text evidence="6">Belongs to the exbB/tolQ family.</text>
</comment>
<keyword evidence="4 8" id="KW-1133">Transmembrane helix</keyword>
<dbReference type="Proteomes" id="UP000239388">
    <property type="component" value="Unassembled WGS sequence"/>
</dbReference>
<dbReference type="InterPro" id="IPR002898">
    <property type="entry name" value="MotA_ExbB_proton_chnl"/>
</dbReference>
<keyword evidence="6" id="KW-0653">Protein transport</keyword>
<dbReference type="EMBL" id="PUIB01000025">
    <property type="protein sequence ID" value="PQO28306.1"/>
    <property type="molecule type" value="Genomic_DNA"/>
</dbReference>
<evidence type="ECO:0000256" key="8">
    <source>
        <dbReference type="SAM" id="Phobius"/>
    </source>
</evidence>
<comment type="subcellular location">
    <subcellularLocation>
        <location evidence="1">Cell membrane</location>
        <topology evidence="1">Multi-pass membrane protein</topology>
    </subcellularLocation>
    <subcellularLocation>
        <location evidence="6">Membrane</location>
        <topology evidence="6">Multi-pass membrane protein</topology>
    </subcellularLocation>
</comment>
<feature type="transmembrane region" description="Helical" evidence="8">
    <location>
        <begin position="229"/>
        <end position="253"/>
    </location>
</feature>
<evidence type="ECO:0000256" key="4">
    <source>
        <dbReference type="ARBA" id="ARBA00022989"/>
    </source>
</evidence>
<keyword evidence="5 8" id="KW-0472">Membrane</keyword>
<comment type="caution">
    <text evidence="10">The sequence shown here is derived from an EMBL/GenBank/DDBJ whole genome shotgun (WGS) entry which is preliminary data.</text>
</comment>
<dbReference type="GO" id="GO:0017038">
    <property type="term" value="P:protein import"/>
    <property type="evidence" value="ECO:0007669"/>
    <property type="project" value="TreeGrafter"/>
</dbReference>
<evidence type="ECO:0000313" key="10">
    <source>
        <dbReference type="EMBL" id="PQO28306.1"/>
    </source>
</evidence>
<evidence type="ECO:0000256" key="1">
    <source>
        <dbReference type="ARBA" id="ARBA00004651"/>
    </source>
</evidence>
<evidence type="ECO:0000313" key="11">
    <source>
        <dbReference type="Proteomes" id="UP000239388"/>
    </source>
</evidence>
<feature type="domain" description="MotA/TolQ/ExbB proton channel" evidence="9">
    <location>
        <begin position="156"/>
        <end position="265"/>
    </location>
</feature>
<reference evidence="10 11" key="1">
    <citation type="submission" date="2018-02" db="EMBL/GenBank/DDBJ databases">
        <title>Comparative genomes isolates from brazilian mangrove.</title>
        <authorList>
            <person name="Araujo J.E."/>
            <person name="Taketani R.G."/>
            <person name="Silva M.C.P."/>
            <person name="Loureco M.V."/>
            <person name="Andreote F.D."/>
        </authorList>
    </citation>
    <scope>NUCLEOTIDE SEQUENCE [LARGE SCALE GENOMIC DNA]</scope>
    <source>
        <strain evidence="10 11">NAP PRIS-MGV</strain>
    </source>
</reference>
<feature type="region of interest" description="Disordered" evidence="7">
    <location>
        <begin position="299"/>
        <end position="326"/>
    </location>
</feature>